<accession>A0A9J7ETB7</accession>
<dbReference type="SUPFAM" id="SSF52047">
    <property type="entry name" value="RNI-like"/>
    <property type="match status" value="1"/>
</dbReference>
<evidence type="ECO:0000313" key="2">
    <source>
        <dbReference type="RefSeq" id="XP_022834968.1"/>
    </source>
</evidence>
<protein>
    <submittedName>
        <fullName evidence="2">ATP synthase subunit s, mitochondrial</fullName>
    </submittedName>
</protein>
<name>A0A9J7ETB7_SPOLT</name>
<dbReference type="RefSeq" id="XP_022834968.1">
    <property type="nucleotide sequence ID" value="XM_022979200.1"/>
</dbReference>
<dbReference type="AlphaFoldDB" id="A0A9J7ETB7"/>
<dbReference type="InterPro" id="IPR032675">
    <property type="entry name" value="LRR_dom_sf"/>
</dbReference>
<keyword evidence="1" id="KW-1185">Reference proteome</keyword>
<reference evidence="2" key="1">
    <citation type="submission" date="2025-08" db="UniProtKB">
        <authorList>
            <consortium name="RefSeq"/>
        </authorList>
    </citation>
    <scope>IDENTIFICATION</scope>
    <source>
        <strain evidence="2">Ishihara</strain>
        <tissue evidence="2">Whole body</tissue>
    </source>
</reference>
<evidence type="ECO:0000313" key="1">
    <source>
        <dbReference type="Proteomes" id="UP000301870"/>
    </source>
</evidence>
<sequence length="207" mass="23436">MQCSVRHVSRKIITPRILVPRNNQVRTFWEYVNMTFNKPDPDRIKQLGPDRACAEWVLRNGGKVVWESGKKLADYNLLPPEEQAVPKLVTIDGTDSSISHYGFPHLIGCEKLSNIILHNADYIDDRALKGLSFGQSTLTHLQVSKCVNVTDAGLKSLISLNKLELLVLFNLVSVENIEECKEYIRKHLSNCKIKDLKDATPSNEKPQ</sequence>
<dbReference type="KEGG" id="sliu:111362520"/>
<proteinExistence type="predicted"/>
<organism evidence="1 2">
    <name type="scientific">Spodoptera litura</name>
    <name type="common">Asian cotton leafworm</name>
    <dbReference type="NCBI Taxonomy" id="69820"/>
    <lineage>
        <taxon>Eukaryota</taxon>
        <taxon>Metazoa</taxon>
        <taxon>Ecdysozoa</taxon>
        <taxon>Arthropoda</taxon>
        <taxon>Hexapoda</taxon>
        <taxon>Insecta</taxon>
        <taxon>Pterygota</taxon>
        <taxon>Neoptera</taxon>
        <taxon>Endopterygota</taxon>
        <taxon>Lepidoptera</taxon>
        <taxon>Glossata</taxon>
        <taxon>Ditrysia</taxon>
        <taxon>Noctuoidea</taxon>
        <taxon>Noctuidae</taxon>
        <taxon>Amphipyrinae</taxon>
        <taxon>Spodoptera</taxon>
    </lineage>
</organism>
<dbReference type="Gene3D" id="3.80.10.10">
    <property type="entry name" value="Ribonuclease Inhibitor"/>
    <property type="match status" value="1"/>
</dbReference>
<dbReference type="GeneID" id="111362520"/>
<gene>
    <name evidence="2" type="primary">LOC111362520</name>
</gene>
<dbReference type="OrthoDB" id="5859291at2759"/>
<dbReference type="Proteomes" id="UP000301870">
    <property type="component" value="Unplaced"/>
</dbReference>